<feature type="chain" id="PRO_5016103721" evidence="8">
    <location>
        <begin position="19"/>
        <end position="412"/>
    </location>
</feature>
<evidence type="ECO:0000259" key="10">
    <source>
        <dbReference type="Pfam" id="PF19425"/>
    </source>
</evidence>
<keyword evidence="5 11" id="KW-0378">Hydrolase</keyword>
<evidence type="ECO:0000313" key="11">
    <source>
        <dbReference type="EMBL" id="PZW44302.1"/>
    </source>
</evidence>
<evidence type="ECO:0000256" key="8">
    <source>
        <dbReference type="SAM" id="SignalP"/>
    </source>
</evidence>
<dbReference type="Pfam" id="PF01551">
    <property type="entry name" value="Peptidase_M23"/>
    <property type="match status" value="1"/>
</dbReference>
<comment type="subcellular location">
    <subcellularLocation>
        <location evidence="2">Cell envelope</location>
    </subcellularLocation>
</comment>
<evidence type="ECO:0000256" key="4">
    <source>
        <dbReference type="ARBA" id="ARBA00022723"/>
    </source>
</evidence>
<dbReference type="PANTHER" id="PTHR21666:SF288">
    <property type="entry name" value="CELL DIVISION PROTEIN YTFB"/>
    <property type="match status" value="1"/>
</dbReference>
<dbReference type="PROSITE" id="PS51257">
    <property type="entry name" value="PROKAR_LIPOPROTEIN"/>
    <property type="match status" value="1"/>
</dbReference>
<sequence>MKKISYLPLILLILIAVGCEFDEAPKEEVQTEIKKPKPSIKEYGFTLDDYQVYRDTVRSGDSFGAIMDSHGVTRGRVFEVSEKVKDVFDPARINVGKPYTILKSKDSLSNVEVFIYEESRINYTVVNLKDSISALRNKKPVTIKKNIVSGVITSSLSAAMDNEGLSILLADKLADIYQWKIDFFKIQKGDQFKIIYNEKYINDTVYAGLANIEAAVLTHYKNPYYAFEFGKDSLSGFAKFYDEEANSLQSFFLKAPLKYSRISSRYTKRRFHPVQKRWKAHKGTDYAAPTGTPIWSTADGVVIKSSYTRGNGNYVKVRHNDKYTTQYLHMSKRNAKVGQRVKQGDVIGYVGSTGLATGPHVCYRFWVYGKQVDPYKQNLPSSEPLKESLKPMYFAKMDSLKKDLGQIKFKEI</sequence>
<feature type="signal peptide" evidence="8">
    <location>
        <begin position="1"/>
        <end position="18"/>
    </location>
</feature>
<dbReference type="RefSeq" id="WP_111539961.1">
    <property type="nucleotide sequence ID" value="NZ_QKYV01000001.1"/>
</dbReference>
<dbReference type="AlphaFoldDB" id="A0A2W7IFA4"/>
<dbReference type="SUPFAM" id="SSF51261">
    <property type="entry name" value="Duplicated hybrid motif"/>
    <property type="match status" value="1"/>
</dbReference>
<keyword evidence="12" id="KW-1185">Reference proteome</keyword>
<feature type="domain" description="M23ase beta-sheet core" evidence="9">
    <location>
        <begin position="280"/>
        <end position="374"/>
    </location>
</feature>
<evidence type="ECO:0000313" key="12">
    <source>
        <dbReference type="Proteomes" id="UP000249542"/>
    </source>
</evidence>
<comment type="caution">
    <text evidence="11">The sequence shown here is derived from an EMBL/GenBank/DDBJ whole genome shotgun (WGS) entry which is preliminary data.</text>
</comment>
<dbReference type="Gene3D" id="3.10.450.350">
    <property type="match status" value="1"/>
</dbReference>
<comment type="cofactor">
    <cofactor evidence="1">
        <name>Zn(2+)</name>
        <dbReference type="ChEBI" id="CHEBI:29105"/>
    </cofactor>
</comment>
<keyword evidence="7" id="KW-0482">Metalloprotease</keyword>
<dbReference type="GO" id="GO:0006508">
    <property type="term" value="P:proteolysis"/>
    <property type="evidence" value="ECO:0007669"/>
    <property type="project" value="UniProtKB-KW"/>
</dbReference>
<reference evidence="11 12" key="1">
    <citation type="submission" date="2018-06" db="EMBL/GenBank/DDBJ databases">
        <title>Genomic Encyclopedia of Archaeal and Bacterial Type Strains, Phase II (KMG-II): from individual species to whole genera.</title>
        <authorList>
            <person name="Goeker M."/>
        </authorList>
    </citation>
    <scope>NUCLEOTIDE SEQUENCE [LARGE SCALE GENOMIC DNA]</scope>
    <source>
        <strain evidence="11 12">DSM 15361</strain>
    </source>
</reference>
<dbReference type="GO" id="GO:0030313">
    <property type="term" value="C:cell envelope"/>
    <property type="evidence" value="ECO:0007669"/>
    <property type="project" value="UniProtKB-SubCell"/>
</dbReference>
<evidence type="ECO:0000256" key="3">
    <source>
        <dbReference type="ARBA" id="ARBA00022670"/>
    </source>
</evidence>
<dbReference type="EMBL" id="QKYV01000001">
    <property type="protein sequence ID" value="PZW44302.1"/>
    <property type="molecule type" value="Genomic_DNA"/>
</dbReference>
<keyword evidence="6" id="KW-0862">Zinc</keyword>
<proteinExistence type="predicted"/>
<dbReference type="InterPro" id="IPR011055">
    <property type="entry name" value="Dup_hybrid_motif"/>
</dbReference>
<evidence type="ECO:0000256" key="6">
    <source>
        <dbReference type="ARBA" id="ARBA00022833"/>
    </source>
</evidence>
<dbReference type="Gene3D" id="2.70.70.10">
    <property type="entry name" value="Glucose Permease (Domain IIA)"/>
    <property type="match status" value="1"/>
</dbReference>
<evidence type="ECO:0000256" key="5">
    <source>
        <dbReference type="ARBA" id="ARBA00022801"/>
    </source>
</evidence>
<keyword evidence="8" id="KW-0732">Signal</keyword>
<evidence type="ECO:0000256" key="1">
    <source>
        <dbReference type="ARBA" id="ARBA00001947"/>
    </source>
</evidence>
<name>A0A2W7IFA4_9FLAO</name>
<evidence type="ECO:0000256" key="7">
    <source>
        <dbReference type="ARBA" id="ARBA00023049"/>
    </source>
</evidence>
<keyword evidence="4" id="KW-0479">Metal-binding</keyword>
<accession>A0A2W7IFA4</accession>
<feature type="domain" description="Csd3-like second N-terminal" evidence="10">
    <location>
        <begin position="145"/>
        <end position="266"/>
    </location>
</feature>
<evidence type="ECO:0000259" key="9">
    <source>
        <dbReference type="Pfam" id="PF01551"/>
    </source>
</evidence>
<dbReference type="GO" id="GO:0004222">
    <property type="term" value="F:metalloendopeptidase activity"/>
    <property type="evidence" value="ECO:0007669"/>
    <property type="project" value="TreeGrafter"/>
</dbReference>
<dbReference type="CDD" id="cd12797">
    <property type="entry name" value="M23_peptidase"/>
    <property type="match status" value="1"/>
</dbReference>
<dbReference type="InterPro" id="IPR050570">
    <property type="entry name" value="Cell_wall_metabolism_enzyme"/>
</dbReference>
<dbReference type="GO" id="GO:0046872">
    <property type="term" value="F:metal ion binding"/>
    <property type="evidence" value="ECO:0007669"/>
    <property type="project" value="UniProtKB-KW"/>
</dbReference>
<dbReference type="FunFam" id="2.70.70.10:FF:000002">
    <property type="entry name" value="Murein DD-endopeptidase MepM"/>
    <property type="match status" value="1"/>
</dbReference>
<gene>
    <name evidence="11" type="ORF">LX95_00637</name>
</gene>
<dbReference type="InterPro" id="IPR016047">
    <property type="entry name" value="M23ase_b-sheet_dom"/>
</dbReference>
<protein>
    <submittedName>
        <fullName evidence="11">Murein DD-endopeptidase MepM/ murein hydrolase activator NlpD</fullName>
    </submittedName>
</protein>
<keyword evidence="3" id="KW-0645">Protease</keyword>
<dbReference type="InterPro" id="IPR045834">
    <property type="entry name" value="Csd3_N2"/>
</dbReference>
<dbReference type="Pfam" id="PF19425">
    <property type="entry name" value="Csd3_N2"/>
    <property type="match status" value="1"/>
</dbReference>
<dbReference type="Proteomes" id="UP000249542">
    <property type="component" value="Unassembled WGS sequence"/>
</dbReference>
<evidence type="ECO:0000256" key="2">
    <source>
        <dbReference type="ARBA" id="ARBA00004196"/>
    </source>
</evidence>
<organism evidence="11 12">
    <name type="scientific">Mesonia algae</name>
    <dbReference type="NCBI Taxonomy" id="213248"/>
    <lineage>
        <taxon>Bacteria</taxon>
        <taxon>Pseudomonadati</taxon>
        <taxon>Bacteroidota</taxon>
        <taxon>Flavobacteriia</taxon>
        <taxon>Flavobacteriales</taxon>
        <taxon>Flavobacteriaceae</taxon>
        <taxon>Mesonia</taxon>
    </lineage>
</organism>
<dbReference type="PANTHER" id="PTHR21666">
    <property type="entry name" value="PEPTIDASE-RELATED"/>
    <property type="match status" value="1"/>
</dbReference>